<name>A0A0F9LL29_9ZZZZ</name>
<proteinExistence type="predicted"/>
<reference evidence="1" key="1">
    <citation type="journal article" date="2015" name="Nature">
        <title>Complex archaea that bridge the gap between prokaryotes and eukaryotes.</title>
        <authorList>
            <person name="Spang A."/>
            <person name="Saw J.H."/>
            <person name="Jorgensen S.L."/>
            <person name="Zaremba-Niedzwiedzka K."/>
            <person name="Martijn J."/>
            <person name="Lind A.E."/>
            <person name="van Eijk R."/>
            <person name="Schleper C."/>
            <person name="Guy L."/>
            <person name="Ettema T.J."/>
        </authorList>
    </citation>
    <scope>NUCLEOTIDE SEQUENCE</scope>
</reference>
<gene>
    <name evidence="1" type="ORF">LCGC14_1495400</name>
</gene>
<evidence type="ECO:0000313" key="1">
    <source>
        <dbReference type="EMBL" id="KKM65025.1"/>
    </source>
</evidence>
<comment type="caution">
    <text evidence="1">The sequence shown here is derived from an EMBL/GenBank/DDBJ whole genome shotgun (WGS) entry which is preliminary data.</text>
</comment>
<organism evidence="1">
    <name type="scientific">marine sediment metagenome</name>
    <dbReference type="NCBI Taxonomy" id="412755"/>
    <lineage>
        <taxon>unclassified sequences</taxon>
        <taxon>metagenomes</taxon>
        <taxon>ecological metagenomes</taxon>
    </lineage>
</organism>
<protein>
    <submittedName>
        <fullName evidence="1">Uncharacterized protein</fullName>
    </submittedName>
</protein>
<sequence>MFCPNCGSKLQEVKIDMPDDIDWCDPKQVDEYMALEEKKNGSVDMVCTNKNYQCFGKGFPLVFHHPLKGMKSAPGDSWSLTWLK</sequence>
<accession>A0A0F9LL29</accession>
<dbReference type="AlphaFoldDB" id="A0A0F9LL29"/>
<dbReference type="EMBL" id="LAZR01010793">
    <property type="protein sequence ID" value="KKM65025.1"/>
    <property type="molecule type" value="Genomic_DNA"/>
</dbReference>